<feature type="chain" id="PRO_5032708507" description="Choice-of-anchor A domain-containing protein" evidence="1">
    <location>
        <begin position="20"/>
        <end position="1377"/>
    </location>
</feature>
<dbReference type="EMBL" id="CAJNOC010000949">
    <property type="protein sequence ID" value="CAF0820309.1"/>
    <property type="molecule type" value="Genomic_DNA"/>
</dbReference>
<proteinExistence type="predicted"/>
<evidence type="ECO:0000313" key="4">
    <source>
        <dbReference type="Proteomes" id="UP000663879"/>
    </source>
</evidence>
<accession>A0A813UB57</accession>
<dbReference type="OrthoDB" id="2142978at2759"/>
<dbReference type="InterPro" id="IPR026588">
    <property type="entry name" value="Choice_anch_A"/>
</dbReference>
<name>A0A813UB57_9BILA</name>
<feature type="domain" description="Choice-of-anchor A" evidence="2">
    <location>
        <begin position="1089"/>
        <end position="1360"/>
    </location>
</feature>
<reference evidence="3" key="1">
    <citation type="submission" date="2021-02" db="EMBL/GenBank/DDBJ databases">
        <authorList>
            <person name="Nowell W R."/>
        </authorList>
    </citation>
    <scope>NUCLEOTIDE SEQUENCE</scope>
    <source>
        <strain evidence="3">Ploen Becks lab</strain>
    </source>
</reference>
<dbReference type="NCBIfam" id="TIGR04215">
    <property type="entry name" value="choice_anch_A"/>
    <property type="match status" value="1"/>
</dbReference>
<evidence type="ECO:0000313" key="3">
    <source>
        <dbReference type="EMBL" id="CAF0820309.1"/>
    </source>
</evidence>
<dbReference type="Proteomes" id="UP000663879">
    <property type="component" value="Unassembled WGS sequence"/>
</dbReference>
<feature type="signal peptide" evidence="1">
    <location>
        <begin position="1"/>
        <end position="19"/>
    </location>
</feature>
<comment type="caution">
    <text evidence="3">The sequence shown here is derived from an EMBL/GenBank/DDBJ whole genome shotgun (WGS) entry which is preliminary data.</text>
</comment>
<keyword evidence="4" id="KW-1185">Reference proteome</keyword>
<evidence type="ECO:0000259" key="2">
    <source>
        <dbReference type="Pfam" id="PF20597"/>
    </source>
</evidence>
<gene>
    <name evidence="3" type="ORF">OXX778_LOCUS7430</name>
</gene>
<protein>
    <recommendedName>
        <fullName evidence="2">Choice-of-anchor A domain-containing protein</fullName>
    </recommendedName>
</protein>
<organism evidence="3 4">
    <name type="scientific">Brachionus calyciflorus</name>
    <dbReference type="NCBI Taxonomy" id="104777"/>
    <lineage>
        <taxon>Eukaryota</taxon>
        <taxon>Metazoa</taxon>
        <taxon>Spiralia</taxon>
        <taxon>Gnathifera</taxon>
        <taxon>Rotifera</taxon>
        <taxon>Eurotatoria</taxon>
        <taxon>Monogononta</taxon>
        <taxon>Pseudotrocha</taxon>
        <taxon>Ploima</taxon>
        <taxon>Brachionidae</taxon>
        <taxon>Brachionus</taxon>
    </lineage>
</organism>
<evidence type="ECO:0000256" key="1">
    <source>
        <dbReference type="SAM" id="SignalP"/>
    </source>
</evidence>
<keyword evidence="1" id="KW-0732">Signal</keyword>
<sequence length="1377" mass="159520">MHQIVILILLAFHAIEVACLFGGIDPGNSLNNLMIFSPGFYQLTEIDQLLENDPKYLTQASSWDSLPDICGKKYLDPNQDYEIIQPLNKSDTILNSIDIKYTFSNTIIQNVPFIDIDHCVAFNNLTLSLGFEPLKTDLGLNSSIFLSNVIFSTNFSSDYESFKVFDSMRYYEVFPSDEFIMDFKLQLPYGNDSFINYVFDNFTSFDFNFKSSVNLLSSFDNLEDLTIILDSDLELKLNFNGLNLLTLGSLNKVIGLWRDSDNATISPCQPNGLFLNSNNFDFFLNSNLLSGIFGTSSLEFKTASDFGLVLDFKSEQFDGFFIRSQVKSFIFETIKINIEYESQIVNNYEIERRLESLQDYNSCQSPELTPTTSYLFNIYNDLNQIDYYFDDLNGTTKLYFLNYFKTRESFRLPLMKNNNFIIKNNLSGNILMPSPYNDEMFYINLESNADLSDYTNPICKWLITDTDTQWNCESYNQSRIFTKIFFQIKSSSDWLFRNEKMISSEKAITQVTTQFNVDDLVNLLNSSLEYYLEKILKIWTTLRKNVSDLRDQAAKLLSPYCPKPPCKSVDLINRFDNYYKNFRKTSRPYKFLYNNEFNCSIYENSYKEASFGQNVPLYKEIVYLYEPCMEKVRGLLLEAKNKEDLANWKERINEMNMVLNKGLQFALEEFMFERLPFNQSDIIIQNVNYDNPMSFMSNPTPNFVPNDSYDPFDYSDVDINLDDVYINTQNLLLDSNLFIETTRLSRSFKGKDNFTVNVTKPFKFDFKTQLILIRDIEKLFKNLTDEDGDLFKAIMGENVGITNDLMDAYGMNPPIIKLPDPINPTIYCDHPNIDAFYNIDNTKVLDGVRKLLSSVKIDQIYSRCKNNIDYQDLANCTSHETICGATRCRFTRFIFDGCGQKSNEVFEDAIILPKRPFFTKFPQNLILSCDENKKVVDNPQKYVIPEFNPGCRNARTNLGYDDLLIDTKCSESFYRKWRVEIIGCEDSLFFTRNQKLYVEDRFPPVFSIIPREKSINFFDPYGSDKMDIPRVYDVCGHGPSKLKYSETAEITNVGERLINRIWHTEDTCGNTHEEIQQITFKNSSFLRNYENFLMFSFNQTQISNSVIHGPLASKERITLINVTMGNDEDNEEKCFKRQKWTVLSGKRITIEDSVIWGPVKALSDFDFEKAYSLAVNFSEYLIDKTKQITSGPIELNCHETTQVLSVDFALNNYVDSNCVSKSHRYLSINSLDDSKANDENFKVIELKGSELIYNIFYIKNPSIFENKEIRLNVPETSMIIINLENKESFYLNRHRIRFDKGSSISSKNVIYNFLNSGDIIIDANESFVNQISGSIFAPRSNFIINSSKVDINGQIYAKNIFIDGLIQTCSIFEPFLE</sequence>
<dbReference type="Pfam" id="PF20597">
    <property type="entry name" value="pAdhesive_15"/>
    <property type="match status" value="1"/>
</dbReference>